<protein>
    <submittedName>
        <fullName evidence="6">Homocysteine S-methyltransferase, putative</fullName>
    </submittedName>
</protein>
<evidence type="ECO:0000256" key="4">
    <source>
        <dbReference type="SAM" id="MobiDB-lite"/>
    </source>
</evidence>
<dbReference type="InterPro" id="IPR003726">
    <property type="entry name" value="HCY_dom"/>
</dbReference>
<reference evidence="6 7" key="1">
    <citation type="journal article" date="2009" name="Appl. Environ. Microbiol.">
        <title>Rhizobium sp. strain NGR234 possesses a remarkable number of secretion systems.</title>
        <authorList>
            <person name="Schmeisser C."/>
            <person name="Liesegang H."/>
            <person name="Krysciak D."/>
            <person name="Bakkou N."/>
            <person name="Le Quere A."/>
            <person name="Wollherr A."/>
            <person name="Heinemeyer I."/>
            <person name="Morgenstern B."/>
            <person name="Pommerening-Roeser A."/>
            <person name="Flores M."/>
            <person name="Palacios R."/>
            <person name="Brenner S."/>
            <person name="Gottschalk G."/>
            <person name="Schmitz R.A."/>
            <person name="Broughton W.J."/>
            <person name="Perret X."/>
            <person name="Strittmatter A.W."/>
            <person name="Streit W.R."/>
        </authorList>
    </citation>
    <scope>NUCLEOTIDE SEQUENCE [LARGE SCALE GENOMIC DNA]</scope>
    <source>
        <strain evidence="7">NBRC 101917 / NGR234</strain>
    </source>
</reference>
<dbReference type="eggNOG" id="COG0646">
    <property type="taxonomic scope" value="Bacteria"/>
</dbReference>
<name>C3MDS4_SINFN</name>
<feature type="binding site" evidence="3">
    <location>
        <position position="229"/>
    </location>
    <ligand>
        <name>Zn(2+)</name>
        <dbReference type="ChEBI" id="CHEBI:29105"/>
    </ligand>
</feature>
<evidence type="ECO:0000313" key="6">
    <source>
        <dbReference type="EMBL" id="ACP25593.1"/>
    </source>
</evidence>
<dbReference type="STRING" id="394.NGR_c18290"/>
<keyword evidence="2 3" id="KW-0808">Transferase</keyword>
<dbReference type="GO" id="GO:0008168">
    <property type="term" value="F:methyltransferase activity"/>
    <property type="evidence" value="ECO:0007669"/>
    <property type="project" value="UniProtKB-UniRule"/>
</dbReference>
<organism evidence="6 7">
    <name type="scientific">Sinorhizobium fredii (strain NBRC 101917 / NGR234)</name>
    <dbReference type="NCBI Taxonomy" id="394"/>
    <lineage>
        <taxon>Bacteria</taxon>
        <taxon>Pseudomonadati</taxon>
        <taxon>Pseudomonadota</taxon>
        <taxon>Alphaproteobacteria</taxon>
        <taxon>Hyphomicrobiales</taxon>
        <taxon>Rhizobiaceae</taxon>
        <taxon>Sinorhizobium/Ensifer group</taxon>
        <taxon>Sinorhizobium</taxon>
    </lineage>
</organism>
<dbReference type="PROSITE" id="PS50970">
    <property type="entry name" value="HCY"/>
    <property type="match status" value="1"/>
</dbReference>
<dbReference type="Proteomes" id="UP000001054">
    <property type="component" value="Chromosome"/>
</dbReference>
<feature type="binding site" evidence="3">
    <location>
        <position position="295"/>
    </location>
    <ligand>
        <name>Zn(2+)</name>
        <dbReference type="ChEBI" id="CHEBI:29105"/>
    </ligand>
</feature>
<keyword evidence="1 3" id="KW-0489">Methyltransferase</keyword>
<dbReference type="Gene3D" id="3.20.20.330">
    <property type="entry name" value="Homocysteine-binding-like domain"/>
    <property type="match status" value="1"/>
</dbReference>
<dbReference type="GO" id="GO:0046872">
    <property type="term" value="F:metal ion binding"/>
    <property type="evidence" value="ECO:0007669"/>
    <property type="project" value="UniProtKB-KW"/>
</dbReference>
<accession>C3MDS4</accession>
<dbReference type="AlphaFoldDB" id="C3MDS4"/>
<evidence type="ECO:0000259" key="5">
    <source>
        <dbReference type="PROSITE" id="PS50970"/>
    </source>
</evidence>
<evidence type="ECO:0000256" key="3">
    <source>
        <dbReference type="PROSITE-ProRule" id="PRU00333"/>
    </source>
</evidence>
<evidence type="ECO:0000313" key="7">
    <source>
        <dbReference type="Proteomes" id="UP000001054"/>
    </source>
</evidence>
<proteinExistence type="predicted"/>
<dbReference type="InterPro" id="IPR036589">
    <property type="entry name" value="HCY_dom_sf"/>
</dbReference>
<dbReference type="NCBIfam" id="NF005718">
    <property type="entry name" value="PRK07534.1"/>
    <property type="match status" value="1"/>
</dbReference>
<dbReference type="OrthoDB" id="9803687at2"/>
<dbReference type="GO" id="GO:0032259">
    <property type="term" value="P:methylation"/>
    <property type="evidence" value="ECO:0007669"/>
    <property type="project" value="UniProtKB-KW"/>
</dbReference>
<feature type="region of interest" description="Disordered" evidence="4">
    <location>
        <begin position="330"/>
        <end position="352"/>
    </location>
</feature>
<keyword evidence="7" id="KW-1185">Reference proteome</keyword>
<evidence type="ECO:0000256" key="1">
    <source>
        <dbReference type="ARBA" id="ARBA00022603"/>
    </source>
</evidence>
<dbReference type="PANTHER" id="PTHR11103:SF18">
    <property type="entry name" value="SLR1189 PROTEIN"/>
    <property type="match status" value="1"/>
</dbReference>
<dbReference type="PANTHER" id="PTHR11103">
    <property type="entry name" value="SLR1189 PROTEIN"/>
    <property type="match status" value="1"/>
</dbReference>
<dbReference type="KEGG" id="rhi:NGR_c18290"/>
<dbReference type="HOGENOM" id="CLU_004914_3_0_5"/>
<keyword evidence="3" id="KW-0479">Metal-binding</keyword>
<sequence>MFISHYSLSSREMPMSIAANALSDLLAQKGVLLADGATGTSLFAMGLEAGEAPELWNETKPENITKLHQDFVDAGADIILTNSFGGTRHRLKLHQAEDRVHALNKRAAEIARAVADKAPRKVITAGSVGPTGELLIPLGALSYEDAVSAFAEQIEGLKAGGAEVAWIETMSSPDEIRAAAEAATKVGLPFVYTGSFDTAGKTMMGLHPKDLHTVAAEIGEGPVAVGANCGVGASDILSSLLDMTAANPEGTVVVKGNCGIPEFRGSEIHYSGTPPLMAEYARLAVDAGARIIGGCCGTSCNHLAAMRLALDNHTKGERPSLETIVEKIGPLRNKTANEGPVAPARERRSRRA</sequence>
<dbReference type="PATRIC" id="fig|394.7.peg.4656"/>
<evidence type="ECO:0000256" key="2">
    <source>
        <dbReference type="ARBA" id="ARBA00022679"/>
    </source>
</evidence>
<dbReference type="Pfam" id="PF02574">
    <property type="entry name" value="S-methyl_trans"/>
    <property type="match status" value="1"/>
</dbReference>
<feature type="domain" description="Hcy-binding" evidence="5">
    <location>
        <begin position="20"/>
        <end position="310"/>
    </location>
</feature>
<keyword evidence="3" id="KW-0862">Zinc</keyword>
<comment type="cofactor">
    <cofactor evidence="3">
        <name>Zn(2+)</name>
        <dbReference type="ChEBI" id="CHEBI:29105"/>
    </cofactor>
</comment>
<feature type="binding site" evidence="3">
    <location>
        <position position="296"/>
    </location>
    <ligand>
        <name>Zn(2+)</name>
        <dbReference type="ChEBI" id="CHEBI:29105"/>
    </ligand>
</feature>
<dbReference type="SUPFAM" id="SSF82282">
    <property type="entry name" value="Homocysteine S-methyltransferase"/>
    <property type="match status" value="1"/>
</dbReference>
<gene>
    <name evidence="6" type="ordered locus">NGR_c18290</name>
</gene>
<dbReference type="EMBL" id="CP001389">
    <property type="protein sequence ID" value="ACP25593.1"/>
    <property type="molecule type" value="Genomic_DNA"/>
</dbReference>